<reference evidence="2" key="1">
    <citation type="submission" date="2016-10" db="EMBL/GenBank/DDBJ databases">
        <authorList>
            <person name="Varghese N."/>
            <person name="Submissions S."/>
        </authorList>
    </citation>
    <scope>NUCLEOTIDE SEQUENCE [LARGE SCALE GENOMIC DNA]</scope>
    <source>
        <strain evidence="2">DSM 45422</strain>
    </source>
</reference>
<protein>
    <submittedName>
        <fullName evidence="1">Uncharacterized protein</fullName>
    </submittedName>
</protein>
<organism evidence="1 2">
    <name type="scientific">Geodermatophilus africanus</name>
    <dbReference type="NCBI Taxonomy" id="1137993"/>
    <lineage>
        <taxon>Bacteria</taxon>
        <taxon>Bacillati</taxon>
        <taxon>Actinomycetota</taxon>
        <taxon>Actinomycetes</taxon>
        <taxon>Geodermatophilales</taxon>
        <taxon>Geodermatophilaceae</taxon>
        <taxon>Geodermatophilus</taxon>
    </lineage>
</organism>
<sequence>MLGERLGESSGKFTGIRVLPSEGQQVWLEVSFQGRGTLLGQEITDTGTYQQTFRPGGVLSGEGHLLMLTDTGDVADWVGGGVGRQTGPGYQASFGVWGSCPSATGQLSRLADVADVVEYEVQEDGSYHWTMWAWTGAGVPSIPRQEAPTGAMA</sequence>
<dbReference type="Proteomes" id="UP000198921">
    <property type="component" value="Unassembled WGS sequence"/>
</dbReference>
<gene>
    <name evidence="1" type="ORF">SAMN05660209_05033</name>
</gene>
<evidence type="ECO:0000313" key="1">
    <source>
        <dbReference type="EMBL" id="SDZ20873.1"/>
    </source>
</evidence>
<accession>A0A1H3R5S7</accession>
<name>A0A1H3R5S7_9ACTN</name>
<proteinExistence type="predicted"/>
<dbReference type="EMBL" id="FNOT01000030">
    <property type="protein sequence ID" value="SDZ20873.1"/>
    <property type="molecule type" value="Genomic_DNA"/>
</dbReference>
<keyword evidence="2" id="KW-1185">Reference proteome</keyword>
<dbReference type="AlphaFoldDB" id="A0A1H3R5S7"/>
<evidence type="ECO:0000313" key="2">
    <source>
        <dbReference type="Proteomes" id="UP000198921"/>
    </source>
</evidence>